<dbReference type="InterPro" id="IPR012349">
    <property type="entry name" value="Split_barrel_FMN-bd"/>
</dbReference>
<dbReference type="PANTHER" id="PTHR34818:SF1">
    <property type="entry name" value="PROTEIN BLI-3"/>
    <property type="match status" value="1"/>
</dbReference>
<dbReference type="Proteomes" id="UP000618591">
    <property type="component" value="Unassembled WGS sequence"/>
</dbReference>
<dbReference type="Pfam" id="PF16242">
    <property type="entry name" value="Pyrid_ox_like"/>
    <property type="match status" value="1"/>
</dbReference>
<sequence length="163" mass="17891">MSNQAEIEHKFWKALRSDMTVMLGLAGVDEGHTRPMTAQLDGDADRGPIYFFTSTETELVSELTPGSRAVATFASKGNDVFATIHGTLSADNDRAVIDRLWNSYVAAWYEGGKDDPKLQLLRLDAERAQIWVDASSLLAGVKVMLGIDPKQDYKDKVAEVSLA</sequence>
<dbReference type="Gene3D" id="2.30.110.10">
    <property type="entry name" value="Electron Transport, Fmn-binding Protein, Chain A"/>
    <property type="match status" value="1"/>
</dbReference>
<protein>
    <submittedName>
        <fullName evidence="2">General stress protein</fullName>
    </submittedName>
</protein>
<keyword evidence="3" id="KW-1185">Reference proteome</keyword>
<dbReference type="EMBL" id="BMDW01000021">
    <property type="protein sequence ID" value="GGA57263.1"/>
    <property type="molecule type" value="Genomic_DNA"/>
</dbReference>
<dbReference type="SUPFAM" id="SSF50475">
    <property type="entry name" value="FMN-binding split barrel"/>
    <property type="match status" value="1"/>
</dbReference>
<gene>
    <name evidence="2" type="ORF">GCM10011395_29630</name>
</gene>
<evidence type="ECO:0000313" key="3">
    <source>
        <dbReference type="Proteomes" id="UP000618591"/>
    </source>
</evidence>
<dbReference type="RefSeq" id="WP_188448849.1">
    <property type="nucleotide sequence ID" value="NZ_BMDW01000021.1"/>
</dbReference>
<reference evidence="3" key="1">
    <citation type="journal article" date="2019" name="Int. J. Syst. Evol. Microbiol.">
        <title>The Global Catalogue of Microorganisms (GCM) 10K type strain sequencing project: providing services to taxonomists for standard genome sequencing and annotation.</title>
        <authorList>
            <consortium name="The Broad Institute Genomics Platform"/>
            <consortium name="The Broad Institute Genome Sequencing Center for Infectious Disease"/>
            <person name="Wu L."/>
            <person name="Ma J."/>
        </authorList>
    </citation>
    <scope>NUCLEOTIDE SEQUENCE [LARGE SCALE GENOMIC DNA]</scope>
    <source>
        <strain evidence="3">CGMCC 1.10106</strain>
    </source>
</reference>
<comment type="caution">
    <text evidence="2">The sequence shown here is derived from an EMBL/GenBank/DDBJ whole genome shotgun (WGS) entry which is preliminary data.</text>
</comment>
<accession>A0ABQ1H4E5</accession>
<evidence type="ECO:0000259" key="1">
    <source>
        <dbReference type="Pfam" id="PF16242"/>
    </source>
</evidence>
<name>A0ABQ1H4E5_9SPHN</name>
<evidence type="ECO:0000313" key="2">
    <source>
        <dbReference type="EMBL" id="GGA57263.1"/>
    </source>
</evidence>
<dbReference type="InterPro" id="IPR038725">
    <property type="entry name" value="YdaG_split_barrel_FMN-bd"/>
</dbReference>
<feature type="domain" description="General stress protein FMN-binding split barrel" evidence="1">
    <location>
        <begin position="9"/>
        <end position="139"/>
    </location>
</feature>
<organism evidence="2 3">
    <name type="scientific">Sphingomonas psychrolutea</name>
    <dbReference type="NCBI Taxonomy" id="1259676"/>
    <lineage>
        <taxon>Bacteria</taxon>
        <taxon>Pseudomonadati</taxon>
        <taxon>Pseudomonadota</taxon>
        <taxon>Alphaproteobacteria</taxon>
        <taxon>Sphingomonadales</taxon>
        <taxon>Sphingomonadaceae</taxon>
        <taxon>Sphingomonas</taxon>
    </lineage>
</organism>
<proteinExistence type="predicted"/>
<dbReference type="InterPro" id="IPR052917">
    <property type="entry name" value="Stress-Dev_Protein"/>
</dbReference>
<dbReference type="PANTHER" id="PTHR34818">
    <property type="entry name" value="PROTEIN BLI-3"/>
    <property type="match status" value="1"/>
</dbReference>